<dbReference type="PANTHER" id="PTHR42825:SF2">
    <property type="entry name" value="BRANCHED-CHAIN-AMINO-ACID AMINOTRANSFERASE 3, CHLOROPLASTIC-RELATED"/>
    <property type="match status" value="1"/>
</dbReference>
<dbReference type="Gene3D" id="3.20.10.10">
    <property type="entry name" value="D-amino Acid Aminotransferase, subunit A, domain 2"/>
    <property type="match status" value="1"/>
</dbReference>
<evidence type="ECO:0000313" key="8">
    <source>
        <dbReference type="EMBL" id="KAJ8908854.1"/>
    </source>
</evidence>
<keyword evidence="3" id="KW-0032">Aminotransferase</keyword>
<feature type="region of interest" description="Disordered" evidence="7">
    <location>
        <begin position="1"/>
        <end position="24"/>
    </location>
</feature>
<dbReference type="CDD" id="cd01557">
    <property type="entry name" value="BCAT_beta_family"/>
    <property type="match status" value="1"/>
</dbReference>
<comment type="similarity">
    <text evidence="2">Belongs to the class-IV pyridoxal-phosphate-dependent aminotransferase family.</text>
</comment>
<sequence length="385" mass="42399">MGFVGLNVLTTRRDPGRTSGSGSRCRRSSVVCSVSNVDSALVSKAGKADLKWDELGFAYVNTKCFVKCVYKDGQWGEMTIETDPYVKVHIGATALHYGQSCFEGMKAFTGKDGKVRLFRVDENAKRLQTSTERMVMPEVPSNMFIEACKLAVRENIEYAPPYGFGGSLYVRPLMFGSGARVGLQPADEYTFVVLVTPVGDYYKGGLSPVTAFVQTKYDRAAPQGIGNVKVGANYAADILPFQICKSKGYPINLYLHPKTGKTVEEFGTSNFIALKGDSYVTPDSPSVLPSITNKTLMHLASEMGMQVERRPVTVEEIADFDEVAACGTAVVITPVTRLVHNDEVIKLGNYDDQVGPRFNELYQNVRAIQNAEVEDRYGWTFDVME</sequence>
<evidence type="ECO:0000256" key="1">
    <source>
        <dbReference type="ARBA" id="ARBA00001933"/>
    </source>
</evidence>
<dbReference type="PANTHER" id="PTHR42825">
    <property type="entry name" value="AMINO ACID AMINOTRANSFERASE"/>
    <property type="match status" value="1"/>
</dbReference>
<gene>
    <name evidence="8" type="ORF">NDN08_005558</name>
</gene>
<accession>A0AAV8V1Y5</accession>
<evidence type="ECO:0000256" key="3">
    <source>
        <dbReference type="ARBA" id="ARBA00022576"/>
    </source>
</evidence>
<evidence type="ECO:0000256" key="5">
    <source>
        <dbReference type="ARBA" id="ARBA00022898"/>
    </source>
</evidence>
<evidence type="ECO:0000256" key="7">
    <source>
        <dbReference type="SAM" id="MobiDB-lite"/>
    </source>
</evidence>
<dbReference type="GO" id="GO:0004084">
    <property type="term" value="F:branched-chain-amino-acid transaminase activity"/>
    <property type="evidence" value="ECO:0007669"/>
    <property type="project" value="InterPro"/>
</dbReference>
<comment type="caution">
    <text evidence="8">The sequence shown here is derived from an EMBL/GenBank/DDBJ whole genome shotgun (WGS) entry which is preliminary data.</text>
</comment>
<dbReference type="EMBL" id="JAMWBK010000001">
    <property type="protein sequence ID" value="KAJ8908854.1"/>
    <property type="molecule type" value="Genomic_DNA"/>
</dbReference>
<protein>
    <recommendedName>
        <fullName evidence="10">Branched-chain-amino-acid transaminase</fullName>
    </recommendedName>
</protein>
<keyword evidence="4" id="KW-0808">Transferase</keyword>
<dbReference type="SUPFAM" id="SSF56752">
    <property type="entry name" value="D-aminoacid aminotransferase-like PLP-dependent enzymes"/>
    <property type="match status" value="1"/>
</dbReference>
<dbReference type="InterPro" id="IPR036038">
    <property type="entry name" value="Aminotransferase-like"/>
</dbReference>
<comment type="cofactor">
    <cofactor evidence="1">
        <name>pyridoxal 5'-phosphate</name>
        <dbReference type="ChEBI" id="CHEBI:597326"/>
    </cofactor>
</comment>
<dbReference type="InterPro" id="IPR033939">
    <property type="entry name" value="BCAT_family"/>
</dbReference>
<dbReference type="AlphaFoldDB" id="A0AAV8V1Y5"/>
<dbReference type="Proteomes" id="UP001157974">
    <property type="component" value="Unassembled WGS sequence"/>
</dbReference>
<dbReference type="InterPro" id="IPR043131">
    <property type="entry name" value="BCAT-like_N"/>
</dbReference>
<dbReference type="InterPro" id="IPR001544">
    <property type="entry name" value="Aminotrans_IV"/>
</dbReference>
<dbReference type="NCBIfam" id="NF009897">
    <property type="entry name" value="PRK13357.1"/>
    <property type="match status" value="1"/>
</dbReference>
<dbReference type="PIRSF" id="PIRSF006468">
    <property type="entry name" value="BCAT1"/>
    <property type="match status" value="1"/>
</dbReference>
<organism evidence="8 9">
    <name type="scientific">Rhodosorus marinus</name>
    <dbReference type="NCBI Taxonomy" id="101924"/>
    <lineage>
        <taxon>Eukaryota</taxon>
        <taxon>Rhodophyta</taxon>
        <taxon>Stylonematophyceae</taxon>
        <taxon>Stylonematales</taxon>
        <taxon>Stylonemataceae</taxon>
        <taxon>Rhodosorus</taxon>
    </lineage>
</organism>
<dbReference type="FunFam" id="3.30.470.10:FF:000004">
    <property type="entry name" value="Branched-chain-amino-acid aminotransferase"/>
    <property type="match status" value="1"/>
</dbReference>
<evidence type="ECO:0000256" key="4">
    <source>
        <dbReference type="ARBA" id="ARBA00022679"/>
    </source>
</evidence>
<keyword evidence="9" id="KW-1185">Reference proteome</keyword>
<dbReference type="Gene3D" id="3.30.470.10">
    <property type="match status" value="1"/>
</dbReference>
<dbReference type="Pfam" id="PF01063">
    <property type="entry name" value="Aminotran_4"/>
    <property type="match status" value="1"/>
</dbReference>
<reference evidence="8 9" key="1">
    <citation type="journal article" date="2023" name="Nat. Commun.">
        <title>Origin of minicircular mitochondrial genomes in red algae.</title>
        <authorList>
            <person name="Lee Y."/>
            <person name="Cho C.H."/>
            <person name="Lee Y.M."/>
            <person name="Park S.I."/>
            <person name="Yang J.H."/>
            <person name="West J.A."/>
            <person name="Bhattacharya D."/>
            <person name="Yoon H.S."/>
        </authorList>
    </citation>
    <scope>NUCLEOTIDE SEQUENCE [LARGE SCALE GENOMIC DNA]</scope>
    <source>
        <strain evidence="8 9">CCMP1338</strain>
        <tissue evidence="8">Whole cell</tissue>
    </source>
</reference>
<proteinExistence type="inferred from homology"/>
<evidence type="ECO:0000313" key="9">
    <source>
        <dbReference type="Proteomes" id="UP001157974"/>
    </source>
</evidence>
<dbReference type="InterPro" id="IPR043132">
    <property type="entry name" value="BCAT-like_C"/>
</dbReference>
<feature type="modified residue" description="N6-(pyridoxal phosphate)lysine" evidence="6">
    <location>
        <position position="229"/>
    </location>
</feature>
<evidence type="ECO:0000256" key="6">
    <source>
        <dbReference type="PIRSR" id="PIRSR006468-1"/>
    </source>
</evidence>
<dbReference type="NCBIfam" id="TIGR01123">
    <property type="entry name" value="ilvE_II"/>
    <property type="match status" value="1"/>
</dbReference>
<dbReference type="GO" id="GO:0009081">
    <property type="term" value="P:branched-chain amino acid metabolic process"/>
    <property type="evidence" value="ECO:0007669"/>
    <property type="project" value="InterPro"/>
</dbReference>
<evidence type="ECO:0000256" key="2">
    <source>
        <dbReference type="ARBA" id="ARBA00009320"/>
    </source>
</evidence>
<keyword evidence="5" id="KW-0663">Pyridoxal phosphate</keyword>
<dbReference type="InterPro" id="IPR005786">
    <property type="entry name" value="B_amino_transII"/>
</dbReference>
<evidence type="ECO:0008006" key="10">
    <source>
        <dbReference type="Google" id="ProtNLM"/>
    </source>
</evidence>
<name>A0AAV8V1Y5_9RHOD</name>